<dbReference type="RefSeq" id="WP_078549895.1">
    <property type="nucleotide sequence ID" value="NZ_MPZV01000003.1"/>
</dbReference>
<keyword evidence="1" id="KW-0732">Signal</keyword>
<evidence type="ECO:0000256" key="1">
    <source>
        <dbReference type="SAM" id="SignalP"/>
    </source>
</evidence>
<protein>
    <recommendedName>
        <fullName evidence="4">Secreted protein</fullName>
    </recommendedName>
</protein>
<accession>A0ABX3MVR9</accession>
<sequence length="174" mass="19285">MKKLVFAFVAIAILAPYSSIAGPDATTQYLQRDVASTFDFGMLRLNLRLESNGLGSASYNWSENRIYIVPNLDTASSLLEKDEREIERVCSGWIQRVRGNAVIGVDGSPILGHSTYSWLFSHYGYERSNEPENLYSDLDKIFVLSCGGSSKAIYVTLTAPLLGSTYAVEKKPKE</sequence>
<evidence type="ECO:0000313" key="2">
    <source>
        <dbReference type="EMBL" id="OOY23788.1"/>
    </source>
</evidence>
<evidence type="ECO:0000313" key="3">
    <source>
        <dbReference type="Proteomes" id="UP000190787"/>
    </source>
</evidence>
<dbReference type="Proteomes" id="UP000190787">
    <property type="component" value="Unassembled WGS sequence"/>
</dbReference>
<gene>
    <name evidence="2" type="ORF">BMI91_15175</name>
</gene>
<evidence type="ECO:0008006" key="4">
    <source>
        <dbReference type="Google" id="ProtNLM"/>
    </source>
</evidence>
<name>A0ABX3MVR9_9RHOB</name>
<comment type="caution">
    <text evidence="2">The sequence shown here is derived from an EMBL/GenBank/DDBJ whole genome shotgun (WGS) entry which is preliminary data.</text>
</comment>
<proteinExistence type="predicted"/>
<reference evidence="2 3" key="1">
    <citation type="submission" date="2016-11" db="EMBL/GenBank/DDBJ databases">
        <title>A multilocus sequence analysis scheme for characterization of bacteria in the genus Thioclava.</title>
        <authorList>
            <person name="Liu Y."/>
            <person name="Shao Z."/>
        </authorList>
    </citation>
    <scope>NUCLEOTIDE SEQUENCE [LARGE SCALE GENOMIC DNA]</scope>
    <source>
        <strain evidence="2 3">TAW-CT134</strain>
    </source>
</reference>
<keyword evidence="3" id="KW-1185">Reference proteome</keyword>
<feature type="signal peptide" evidence="1">
    <location>
        <begin position="1"/>
        <end position="21"/>
    </location>
</feature>
<organism evidence="2 3">
    <name type="scientific">Thioclava sediminum</name>
    <dbReference type="NCBI Taxonomy" id="1915319"/>
    <lineage>
        <taxon>Bacteria</taxon>
        <taxon>Pseudomonadati</taxon>
        <taxon>Pseudomonadota</taxon>
        <taxon>Alphaproteobacteria</taxon>
        <taxon>Rhodobacterales</taxon>
        <taxon>Paracoccaceae</taxon>
        <taxon>Thioclava</taxon>
    </lineage>
</organism>
<feature type="chain" id="PRO_5045893702" description="Secreted protein" evidence="1">
    <location>
        <begin position="22"/>
        <end position="174"/>
    </location>
</feature>
<dbReference type="EMBL" id="MPZV01000003">
    <property type="protein sequence ID" value="OOY23788.1"/>
    <property type="molecule type" value="Genomic_DNA"/>
</dbReference>